<dbReference type="RefSeq" id="WP_015909729.1">
    <property type="nucleotide sequence ID" value="NC_012029.1"/>
</dbReference>
<organism evidence="1 2">
    <name type="scientific">Halorubrum lacusprofundi (strain ATCC 49239 / DSM 5036 / JCM 8891 / ACAM 34)</name>
    <dbReference type="NCBI Taxonomy" id="416348"/>
    <lineage>
        <taxon>Archaea</taxon>
        <taxon>Methanobacteriati</taxon>
        <taxon>Methanobacteriota</taxon>
        <taxon>Stenosarchaea group</taxon>
        <taxon>Halobacteria</taxon>
        <taxon>Halobacteriales</taxon>
        <taxon>Haloferacaceae</taxon>
        <taxon>Halorubrum</taxon>
    </lineage>
</organism>
<dbReference type="KEGG" id="hla:Hlac_0984"/>
<accession>B9LMJ3</accession>
<dbReference type="Proteomes" id="UP000000740">
    <property type="component" value="Chromosome 1"/>
</dbReference>
<proteinExistence type="predicted"/>
<sequence length="86" mass="8975">MKDSAVERGPWGSDVDVPTLLGDDHEAFEAVLSGEKTGPVAVVGDPFSGRGSVLDRAVRDLDATRVSLDPGDGVDQTRARINGGQL</sequence>
<dbReference type="EMBL" id="CP001365">
    <property type="protein sequence ID" value="ACM56581.1"/>
    <property type="molecule type" value="Genomic_DNA"/>
</dbReference>
<evidence type="ECO:0000313" key="2">
    <source>
        <dbReference type="Proteomes" id="UP000000740"/>
    </source>
</evidence>
<dbReference type="AlphaFoldDB" id="B9LMJ3"/>
<gene>
    <name evidence="1" type="ordered locus">Hlac_0984</name>
</gene>
<dbReference type="GeneID" id="7401878"/>
<keyword evidence="2" id="KW-1185">Reference proteome</keyword>
<reference evidence="1 2" key="1">
    <citation type="journal article" date="2016" name="Stand. Genomic Sci.">
        <title>Complete genome sequence of the Antarctic Halorubrum lacusprofundi type strain ACAM 34.</title>
        <authorList>
            <person name="Anderson I.J."/>
            <person name="DasSarma P."/>
            <person name="Lucas S."/>
            <person name="Copeland A."/>
            <person name="Lapidus A."/>
            <person name="Del Rio T.G."/>
            <person name="Tice H."/>
            <person name="Dalin E."/>
            <person name="Bruce D.C."/>
            <person name="Goodwin L."/>
            <person name="Pitluck S."/>
            <person name="Sims D."/>
            <person name="Brettin T.S."/>
            <person name="Detter J.C."/>
            <person name="Han C.S."/>
            <person name="Larimer F."/>
            <person name="Hauser L."/>
            <person name="Land M."/>
            <person name="Ivanova N."/>
            <person name="Richardson P."/>
            <person name="Cavicchioli R."/>
            <person name="DasSarma S."/>
            <person name="Woese C.R."/>
            <person name="Kyrpides N.C."/>
        </authorList>
    </citation>
    <scope>NUCLEOTIDE SEQUENCE [LARGE SCALE GENOMIC DNA]</scope>
    <source>
        <strain evidence="2">ATCC 49239 / DSM 5036 / JCM 8891 / ACAM 34</strain>
    </source>
</reference>
<evidence type="ECO:0000313" key="1">
    <source>
        <dbReference type="EMBL" id="ACM56581.1"/>
    </source>
</evidence>
<protein>
    <submittedName>
        <fullName evidence="1">Uncharacterized protein</fullName>
    </submittedName>
</protein>
<dbReference type="HOGENOM" id="CLU_2490345_0_0_2"/>
<name>B9LMJ3_HALLT</name>